<protein>
    <submittedName>
        <fullName evidence="2">FHA domain protein</fullName>
    </submittedName>
</protein>
<accession>A0A518EKM4</accession>
<evidence type="ECO:0000313" key="2">
    <source>
        <dbReference type="EMBL" id="QDV04591.1"/>
    </source>
</evidence>
<gene>
    <name evidence="2" type="ORF">Poly30_00820</name>
</gene>
<dbReference type="PANTHER" id="PTHR23308">
    <property type="entry name" value="NUCLEAR INHIBITOR OF PROTEIN PHOSPHATASE-1"/>
    <property type="match status" value="1"/>
</dbReference>
<dbReference type="OrthoDB" id="9816434at2"/>
<dbReference type="InterPro" id="IPR008984">
    <property type="entry name" value="SMAD_FHA_dom_sf"/>
</dbReference>
<dbReference type="Proteomes" id="UP000320390">
    <property type="component" value="Chromosome"/>
</dbReference>
<dbReference type="InterPro" id="IPR050923">
    <property type="entry name" value="Cell_Proc_Reg/RNA_Proc"/>
</dbReference>
<dbReference type="CDD" id="cd00060">
    <property type="entry name" value="FHA"/>
    <property type="match status" value="1"/>
</dbReference>
<reference evidence="2 3" key="1">
    <citation type="submission" date="2019-02" db="EMBL/GenBank/DDBJ databases">
        <title>Deep-cultivation of Planctomycetes and their phenomic and genomic characterization uncovers novel biology.</title>
        <authorList>
            <person name="Wiegand S."/>
            <person name="Jogler M."/>
            <person name="Boedeker C."/>
            <person name="Pinto D."/>
            <person name="Vollmers J."/>
            <person name="Rivas-Marin E."/>
            <person name="Kohn T."/>
            <person name="Peeters S.H."/>
            <person name="Heuer A."/>
            <person name="Rast P."/>
            <person name="Oberbeckmann S."/>
            <person name="Bunk B."/>
            <person name="Jeske O."/>
            <person name="Meyerdierks A."/>
            <person name="Storesund J.E."/>
            <person name="Kallscheuer N."/>
            <person name="Luecker S."/>
            <person name="Lage O.M."/>
            <person name="Pohl T."/>
            <person name="Merkel B.J."/>
            <person name="Hornburger P."/>
            <person name="Mueller R.-W."/>
            <person name="Bruemmer F."/>
            <person name="Labrenz M."/>
            <person name="Spormann A.M."/>
            <person name="Op den Camp H."/>
            <person name="Overmann J."/>
            <person name="Amann R."/>
            <person name="Jetten M.S.M."/>
            <person name="Mascher T."/>
            <person name="Medema M.H."/>
            <person name="Devos D.P."/>
            <person name="Kaster A.-K."/>
            <person name="Ovreas L."/>
            <person name="Rohde M."/>
            <person name="Galperin M.Y."/>
            <person name="Jogler C."/>
        </authorList>
    </citation>
    <scope>NUCLEOTIDE SEQUENCE [LARGE SCALE GENOMIC DNA]</scope>
    <source>
        <strain evidence="2 3">Poly30</strain>
    </source>
</reference>
<organism evidence="2 3">
    <name type="scientific">Saltatorellus ferox</name>
    <dbReference type="NCBI Taxonomy" id="2528018"/>
    <lineage>
        <taxon>Bacteria</taxon>
        <taxon>Pseudomonadati</taxon>
        <taxon>Planctomycetota</taxon>
        <taxon>Planctomycetia</taxon>
        <taxon>Planctomycetia incertae sedis</taxon>
        <taxon>Saltatorellus</taxon>
    </lineage>
</organism>
<dbReference type="AlphaFoldDB" id="A0A518EKM4"/>
<feature type="domain" description="FHA" evidence="1">
    <location>
        <begin position="29"/>
        <end position="81"/>
    </location>
</feature>
<name>A0A518EKM4_9BACT</name>
<dbReference type="PROSITE" id="PS50006">
    <property type="entry name" value="FHA_DOMAIN"/>
    <property type="match status" value="1"/>
</dbReference>
<sequence length="453" mass="49188">MASSANQLQVAVHVGGGAAEVRTFEPGEVRVGRRPQNDIVIDGEGLKVVSGFHLRFAYESDRWCVEDRESTNGTYLNGMRVTGLQAVRDGDVVELGRPRRGSSHRSVQLHLTLQVNRALPTTSGSDAPGLAQTLEVDVPDLASTVHRAPLPQPVKVPASKPPEIRVLIERIQERSRRLGEVCYRLDSRVEDLTSAVLERHAALALEELPGGPGFLKALLALEAERPGLTQAPWEELAPLERAEADARATAEAAALRLEFVSRARQEKAEAFTQLYRELKGSLRDTLRSLTEELAAEPEADPPRAVGHVAVWKQWSISLHHCTVEIERREAALAAASASLEEAAAAAKVAEEAWTAAIEHQEAARFRTLERRAAIEAALARNGTGGEDSVDRIGSARKQVAEQARRLIMEVLEVPAEAAGKLGALAGMEDARRLYREAAALRVELSDLEHGANA</sequence>
<dbReference type="SMART" id="SM00240">
    <property type="entry name" value="FHA"/>
    <property type="match status" value="1"/>
</dbReference>
<dbReference type="InterPro" id="IPR000253">
    <property type="entry name" value="FHA_dom"/>
</dbReference>
<dbReference type="SUPFAM" id="SSF49879">
    <property type="entry name" value="SMAD/FHA domain"/>
    <property type="match status" value="1"/>
</dbReference>
<dbReference type="RefSeq" id="WP_145194045.1">
    <property type="nucleotide sequence ID" value="NZ_CP036434.1"/>
</dbReference>
<dbReference type="Pfam" id="PF00498">
    <property type="entry name" value="FHA"/>
    <property type="match status" value="1"/>
</dbReference>
<proteinExistence type="predicted"/>
<dbReference type="EMBL" id="CP036434">
    <property type="protein sequence ID" value="QDV04591.1"/>
    <property type="molecule type" value="Genomic_DNA"/>
</dbReference>
<evidence type="ECO:0000313" key="3">
    <source>
        <dbReference type="Proteomes" id="UP000320390"/>
    </source>
</evidence>
<evidence type="ECO:0000259" key="1">
    <source>
        <dbReference type="PROSITE" id="PS50006"/>
    </source>
</evidence>
<keyword evidence="3" id="KW-1185">Reference proteome</keyword>
<dbReference type="Gene3D" id="2.60.200.20">
    <property type="match status" value="1"/>
</dbReference>